<dbReference type="GO" id="GO:0003677">
    <property type="term" value="F:DNA binding"/>
    <property type="evidence" value="ECO:0007669"/>
    <property type="project" value="InterPro"/>
</dbReference>
<dbReference type="SUPFAM" id="SSF88659">
    <property type="entry name" value="Sigma3 and sigma4 domains of RNA polymerase sigma factors"/>
    <property type="match status" value="1"/>
</dbReference>
<organism evidence="7 8">
    <name type="scientific">Tenacibaculum maritimum NCIMB 2154</name>
    <dbReference type="NCBI Taxonomy" id="1349785"/>
    <lineage>
        <taxon>Bacteria</taxon>
        <taxon>Pseudomonadati</taxon>
        <taxon>Bacteroidota</taxon>
        <taxon>Flavobacteriia</taxon>
        <taxon>Flavobacteriales</taxon>
        <taxon>Flavobacteriaceae</taxon>
        <taxon>Tenacibaculum</taxon>
    </lineage>
</organism>
<accession>A0A2H1E746</accession>
<gene>
    <name evidence="7" type="ORF">MARIT_0576</name>
</gene>
<sequence>MKTLEVNKLSDEELVSKIVEANDTHLFAVLYDRYATVVYNKCYGFSRNKEEAQDLTHDVFIKLFVKLRSFKGNSKFSTWLYSFTYNFCVNYVQRNSNKKKEKVTVVTDVIKEESDEDEIDDAALFELKSDKLAKALELIEPKEKMILLMKYQDDMSVKEISEALSIGESAVKMRVKRAKERVVKVYQEL</sequence>
<evidence type="ECO:0000313" key="8">
    <source>
        <dbReference type="Proteomes" id="UP000231564"/>
    </source>
</evidence>
<reference evidence="7 8" key="1">
    <citation type="submission" date="2016-11" db="EMBL/GenBank/DDBJ databases">
        <authorList>
            <person name="Jaros S."/>
            <person name="Januszkiewicz K."/>
            <person name="Wedrychowicz H."/>
        </authorList>
    </citation>
    <scope>NUCLEOTIDE SEQUENCE [LARGE SCALE GENOMIC DNA]</scope>
    <source>
        <strain evidence="7">NCIMB 2154T</strain>
    </source>
</reference>
<keyword evidence="8" id="KW-1185">Reference proteome</keyword>
<dbReference type="NCBIfam" id="TIGR02937">
    <property type="entry name" value="sigma70-ECF"/>
    <property type="match status" value="1"/>
</dbReference>
<feature type="domain" description="RNA polymerase sigma factor 70 region 4 type 2" evidence="6">
    <location>
        <begin position="130"/>
        <end position="181"/>
    </location>
</feature>
<keyword evidence="2" id="KW-0805">Transcription regulation</keyword>
<name>A0A2H1E746_9FLAO</name>
<dbReference type="InterPro" id="IPR007627">
    <property type="entry name" value="RNA_pol_sigma70_r2"/>
</dbReference>
<dbReference type="InterPro" id="IPR039425">
    <property type="entry name" value="RNA_pol_sigma-70-like"/>
</dbReference>
<dbReference type="GeneID" id="47722170"/>
<proteinExistence type="inferred from homology"/>
<evidence type="ECO:0000259" key="6">
    <source>
        <dbReference type="Pfam" id="PF08281"/>
    </source>
</evidence>
<dbReference type="InterPro" id="IPR013324">
    <property type="entry name" value="RNA_pol_sigma_r3/r4-like"/>
</dbReference>
<evidence type="ECO:0000256" key="1">
    <source>
        <dbReference type="ARBA" id="ARBA00010641"/>
    </source>
</evidence>
<dbReference type="OrthoDB" id="1027298at2"/>
<dbReference type="Gene3D" id="1.10.10.10">
    <property type="entry name" value="Winged helix-like DNA-binding domain superfamily/Winged helix DNA-binding domain"/>
    <property type="match status" value="1"/>
</dbReference>
<dbReference type="RefSeq" id="WP_024742259.1">
    <property type="nucleotide sequence ID" value="NZ_BAUG01000056.1"/>
</dbReference>
<dbReference type="STRING" id="1349785.GCA_000509405_00382"/>
<keyword evidence="4" id="KW-0804">Transcription</keyword>
<feature type="domain" description="RNA polymerase sigma-70 region 2" evidence="5">
    <location>
        <begin position="30"/>
        <end position="96"/>
    </location>
</feature>
<dbReference type="InterPro" id="IPR014284">
    <property type="entry name" value="RNA_pol_sigma-70_dom"/>
</dbReference>
<dbReference type="InterPro" id="IPR013249">
    <property type="entry name" value="RNA_pol_sigma70_r4_t2"/>
</dbReference>
<dbReference type="Gene3D" id="1.10.1740.10">
    <property type="match status" value="1"/>
</dbReference>
<dbReference type="PANTHER" id="PTHR43133">
    <property type="entry name" value="RNA POLYMERASE ECF-TYPE SIGMA FACTO"/>
    <property type="match status" value="1"/>
</dbReference>
<comment type="similarity">
    <text evidence="1">Belongs to the sigma-70 factor family. ECF subfamily.</text>
</comment>
<dbReference type="AlphaFoldDB" id="A0A2H1E746"/>
<dbReference type="EMBL" id="LT634361">
    <property type="protein sequence ID" value="SFZ80467.1"/>
    <property type="molecule type" value="Genomic_DNA"/>
</dbReference>
<dbReference type="Pfam" id="PF08281">
    <property type="entry name" value="Sigma70_r4_2"/>
    <property type="match status" value="1"/>
</dbReference>
<dbReference type="GO" id="GO:0006352">
    <property type="term" value="P:DNA-templated transcription initiation"/>
    <property type="evidence" value="ECO:0007669"/>
    <property type="project" value="InterPro"/>
</dbReference>
<protein>
    <submittedName>
        <fullName evidence="7">RNA polymerase sigma factor, sigma-70 family</fullName>
    </submittedName>
</protein>
<evidence type="ECO:0000259" key="5">
    <source>
        <dbReference type="Pfam" id="PF04542"/>
    </source>
</evidence>
<evidence type="ECO:0000256" key="3">
    <source>
        <dbReference type="ARBA" id="ARBA00023082"/>
    </source>
</evidence>
<dbReference type="GO" id="GO:0016987">
    <property type="term" value="F:sigma factor activity"/>
    <property type="evidence" value="ECO:0007669"/>
    <property type="project" value="UniProtKB-KW"/>
</dbReference>
<evidence type="ECO:0000313" key="7">
    <source>
        <dbReference type="EMBL" id="SFZ80467.1"/>
    </source>
</evidence>
<evidence type="ECO:0000256" key="4">
    <source>
        <dbReference type="ARBA" id="ARBA00023163"/>
    </source>
</evidence>
<dbReference type="SUPFAM" id="SSF88946">
    <property type="entry name" value="Sigma2 domain of RNA polymerase sigma factors"/>
    <property type="match status" value="1"/>
</dbReference>
<dbReference type="PANTHER" id="PTHR43133:SF45">
    <property type="entry name" value="RNA POLYMERASE ECF-TYPE SIGMA FACTOR"/>
    <property type="match status" value="1"/>
</dbReference>
<dbReference type="Pfam" id="PF04542">
    <property type="entry name" value="Sigma70_r2"/>
    <property type="match status" value="1"/>
</dbReference>
<dbReference type="InterPro" id="IPR013325">
    <property type="entry name" value="RNA_pol_sigma_r2"/>
</dbReference>
<keyword evidence="3" id="KW-0731">Sigma factor</keyword>
<dbReference type="KEGG" id="tmar:MARIT_0576"/>
<evidence type="ECO:0000256" key="2">
    <source>
        <dbReference type="ARBA" id="ARBA00023015"/>
    </source>
</evidence>
<dbReference type="CDD" id="cd06171">
    <property type="entry name" value="Sigma70_r4"/>
    <property type="match status" value="1"/>
</dbReference>
<dbReference type="InterPro" id="IPR036388">
    <property type="entry name" value="WH-like_DNA-bd_sf"/>
</dbReference>
<dbReference type="Proteomes" id="UP000231564">
    <property type="component" value="Chromosome MARIT"/>
</dbReference>